<dbReference type="PANTHER" id="PTHR24114:SF2">
    <property type="entry name" value="F-BOX DOMAIN-CONTAINING PROTEIN-RELATED"/>
    <property type="match status" value="1"/>
</dbReference>
<protein>
    <submittedName>
        <fullName evidence="1">Uncharacterized protein</fullName>
    </submittedName>
</protein>
<dbReference type="Gene3D" id="3.80.10.10">
    <property type="entry name" value="Ribonuclease Inhibitor"/>
    <property type="match status" value="4"/>
</dbReference>
<dbReference type="EMBL" id="MPUH01001150">
    <property type="protein sequence ID" value="OMJ69856.1"/>
    <property type="molecule type" value="Genomic_DNA"/>
</dbReference>
<dbReference type="SMART" id="SM00368">
    <property type="entry name" value="LRR_RI"/>
    <property type="match status" value="12"/>
</dbReference>
<dbReference type="Pfam" id="PF13516">
    <property type="entry name" value="LRR_6"/>
    <property type="match status" value="6"/>
</dbReference>
<name>A0A1R2AZB7_9CILI</name>
<gene>
    <name evidence="1" type="ORF">SteCoe_32312</name>
</gene>
<dbReference type="SUPFAM" id="SSF52047">
    <property type="entry name" value="RNI-like"/>
    <property type="match status" value="2"/>
</dbReference>
<reference evidence="1 2" key="1">
    <citation type="submission" date="2016-11" db="EMBL/GenBank/DDBJ databases">
        <title>The macronuclear genome of Stentor coeruleus: a giant cell with tiny introns.</title>
        <authorList>
            <person name="Slabodnick M."/>
            <person name="Ruby J.G."/>
            <person name="Reiff S.B."/>
            <person name="Swart E.C."/>
            <person name="Gosai S."/>
            <person name="Prabakaran S."/>
            <person name="Witkowska E."/>
            <person name="Larue G.E."/>
            <person name="Fisher S."/>
            <person name="Freeman R.M."/>
            <person name="Gunawardena J."/>
            <person name="Chu W."/>
            <person name="Stover N.A."/>
            <person name="Gregory B.D."/>
            <person name="Nowacki M."/>
            <person name="Derisi J."/>
            <person name="Roy S.W."/>
            <person name="Marshall W.F."/>
            <person name="Sood P."/>
        </authorList>
    </citation>
    <scope>NUCLEOTIDE SEQUENCE [LARGE SCALE GENOMIC DNA]</scope>
    <source>
        <strain evidence="1">WM001</strain>
    </source>
</reference>
<sequence>MNKSFQLSLKKLDQIIGIPPPSVYTKKNSIHTGCISLSNLANSFTIQKKSGYARNKSSTLITPNTSYSKLRKFSFESLFNKAGNGLSQEEKSQIYQAKCKDLIIPPVLQLERRFIDYLDRVIHSRTINLSDNRLGPITAEVLGKILKKNSNFSKLELSKNMLGDKGIIALIRQIKDNRSLVHISIGNNDIRADGANEFFKLLAANESIISVDFSSADGLNKNRLGMIGIAPLREVLMYNPFIRFLDLADSQIGNDAIMFITEGLRENRTLEYLNLANNSFSGRAFKEFLQSAALSELCELNLSGNRLANEGAEFVGEFLAGTTFIRTKLKILDVSNNDITYKGSSKIFSGITQNISLITLSIENNPLSENAGNGLSYCLEENNTLQTINLSSCQLREAGIIKLCDALTKNRSLKTLIIKHNSLKDQGAFFISEALSMNTSLLNLDISYNQITKVGATHLFTSIKRNISLYSLILTGNMLKDDFCQFMIDCIRHKSNFQVLKVNENQITTRFLKQIAQVLEKNKNLYRDIVAQTLKREIGEMAKRDFSTEKIHQAIDEKKRERFEMSKRLEVHKRTVEDIRANLEAKMVEIHEEYMSVHRIKEKVSEELGIAEYDLAMEKQRYERRIGKINSDIIGINQEIENLQSKKMLLIPANKRLRTAFNTEHTALKDEKLLIDKHYKYSFSSYKALKKKLSELRVEREKLRHPDWFKDKKILEDEASVIS</sequence>
<proteinExistence type="predicted"/>
<dbReference type="InterPro" id="IPR032675">
    <property type="entry name" value="LRR_dom_sf"/>
</dbReference>
<dbReference type="InterPro" id="IPR001611">
    <property type="entry name" value="Leu-rich_rpt"/>
</dbReference>
<accession>A0A1R2AZB7</accession>
<evidence type="ECO:0000313" key="2">
    <source>
        <dbReference type="Proteomes" id="UP000187209"/>
    </source>
</evidence>
<evidence type="ECO:0000313" key="1">
    <source>
        <dbReference type="EMBL" id="OMJ69856.1"/>
    </source>
</evidence>
<dbReference type="OrthoDB" id="341587at2759"/>
<dbReference type="PANTHER" id="PTHR24114">
    <property type="entry name" value="LEUCINE RICH REPEAT FAMILY PROTEIN"/>
    <property type="match status" value="1"/>
</dbReference>
<dbReference type="AlphaFoldDB" id="A0A1R2AZB7"/>
<comment type="caution">
    <text evidence="1">The sequence shown here is derived from an EMBL/GenBank/DDBJ whole genome shotgun (WGS) entry which is preliminary data.</text>
</comment>
<keyword evidence="2" id="KW-1185">Reference proteome</keyword>
<organism evidence="1 2">
    <name type="scientific">Stentor coeruleus</name>
    <dbReference type="NCBI Taxonomy" id="5963"/>
    <lineage>
        <taxon>Eukaryota</taxon>
        <taxon>Sar</taxon>
        <taxon>Alveolata</taxon>
        <taxon>Ciliophora</taxon>
        <taxon>Postciliodesmatophora</taxon>
        <taxon>Heterotrichea</taxon>
        <taxon>Heterotrichida</taxon>
        <taxon>Stentoridae</taxon>
        <taxon>Stentor</taxon>
    </lineage>
</organism>
<dbReference type="InterPro" id="IPR052394">
    <property type="entry name" value="LRR-containing"/>
</dbReference>
<dbReference type="Proteomes" id="UP000187209">
    <property type="component" value="Unassembled WGS sequence"/>
</dbReference>